<feature type="compositionally biased region" description="Polar residues" evidence="10">
    <location>
        <begin position="131"/>
        <end position="140"/>
    </location>
</feature>
<evidence type="ECO:0000256" key="1">
    <source>
        <dbReference type="ARBA" id="ARBA00022553"/>
    </source>
</evidence>
<dbReference type="PROSITE" id="PS01360">
    <property type="entry name" value="ZF_MYND_1"/>
    <property type="match status" value="1"/>
</dbReference>
<dbReference type="PANTHER" id="PTHR10237:SF1">
    <property type="entry name" value="DEFORMED EPIDERMAL AUTOREGULATORY FACTOR 1 HOMOLOG"/>
    <property type="match status" value="1"/>
</dbReference>
<dbReference type="GO" id="GO:0008270">
    <property type="term" value="F:zinc ion binding"/>
    <property type="evidence" value="ECO:0007669"/>
    <property type="project" value="UniProtKB-KW"/>
</dbReference>
<dbReference type="GO" id="GO:0005634">
    <property type="term" value="C:nucleus"/>
    <property type="evidence" value="ECO:0007669"/>
    <property type="project" value="TreeGrafter"/>
</dbReference>
<keyword evidence="2" id="KW-0479">Metal-binding</keyword>
<dbReference type="SMART" id="SM00258">
    <property type="entry name" value="SAND"/>
    <property type="match status" value="1"/>
</dbReference>
<evidence type="ECO:0000259" key="12">
    <source>
        <dbReference type="PROSITE" id="PS50865"/>
    </source>
</evidence>
<dbReference type="GO" id="GO:0000981">
    <property type="term" value="F:DNA-binding transcription factor activity, RNA polymerase II-specific"/>
    <property type="evidence" value="ECO:0007669"/>
    <property type="project" value="TreeGrafter"/>
</dbReference>
<evidence type="ECO:0000256" key="7">
    <source>
        <dbReference type="ARBA" id="ARBA00023163"/>
    </source>
</evidence>
<accession>A0AAW2IDD2</accession>
<dbReference type="Pfam" id="PF01342">
    <property type="entry name" value="SAND"/>
    <property type="match status" value="1"/>
</dbReference>
<sequence>MESNQTSEQIVIPDISDPLANNPEDHQNIELDRSKCTVVTTVQEGLTVGSLIGVASPSGTTFNVITPDQIQISNSNQFKGSVLCVDSSFLCQTRNQKENERSVRQWVTRNSPEPDKQQVVCESEAERESDGSVQPQNASPNDWIDAAHLPVLSIRCKNTNAELYKKKFGSGGRGRCIKLGNNWYTPSEFEAVCGRASSKDWKRSIRFGGRSLQALIDTGLLNPHATACTCAACCDDDTATGPVRLFTPYKRRRRKGDYENDDRKRKRILSVKEETSNPESESEENVDSKLSDWNTSQSYVQIKNHLDEELVVTTGSGDEQPPSVQVMDGCNETSPKKPTVDSGNSVFRKLEEMSEKMLKLSCQFRHTVEELRLQLLQEREGMKEAHMREKEQAILNAQIESQAACTRDVYETREELLPVHVVNAVETVGLQPTTDNNENKKCANCNRDAFAECSLCRRTPYCSTFCQRKDWGGHQVECVRDQAGSIMLIVESSDHVQQILPHTKAV</sequence>
<keyword evidence="3 9" id="KW-0863">Zinc-finger</keyword>
<dbReference type="PANTHER" id="PTHR10237">
    <property type="entry name" value="DEFORMED EPIDERMAL AUTOREGULATORY FACTOR 1 HOMOLOG SUPPRESSIN"/>
    <property type="match status" value="1"/>
</dbReference>
<evidence type="ECO:0000259" key="11">
    <source>
        <dbReference type="PROSITE" id="PS50864"/>
    </source>
</evidence>
<dbReference type="AlphaFoldDB" id="A0AAW2IDD2"/>
<keyword evidence="6" id="KW-0238">DNA-binding</keyword>
<protein>
    <recommendedName>
        <fullName evidence="14">Deformed epidermal autoregulatory factor 1</fullName>
    </recommendedName>
</protein>
<keyword evidence="8" id="KW-0539">Nucleus</keyword>
<dbReference type="PROSITE" id="PS50865">
    <property type="entry name" value="ZF_MYND_2"/>
    <property type="match status" value="1"/>
</dbReference>
<feature type="domain" description="SAND" evidence="11">
    <location>
        <begin position="141"/>
        <end position="222"/>
    </location>
</feature>
<name>A0AAW2IDD2_9NEOP</name>
<evidence type="ECO:0000256" key="2">
    <source>
        <dbReference type="ARBA" id="ARBA00022723"/>
    </source>
</evidence>
<dbReference type="EMBL" id="JARGDH010000001">
    <property type="protein sequence ID" value="KAL0280224.1"/>
    <property type="molecule type" value="Genomic_DNA"/>
</dbReference>
<comment type="caution">
    <text evidence="13">The sequence shown here is derived from an EMBL/GenBank/DDBJ whole genome shotgun (WGS) entry which is preliminary data.</text>
</comment>
<evidence type="ECO:0000256" key="8">
    <source>
        <dbReference type="ARBA" id="ARBA00023242"/>
    </source>
</evidence>
<keyword evidence="1" id="KW-0597">Phosphoprotein</keyword>
<evidence type="ECO:0008006" key="14">
    <source>
        <dbReference type="Google" id="ProtNLM"/>
    </source>
</evidence>
<proteinExistence type="predicted"/>
<dbReference type="InterPro" id="IPR010919">
    <property type="entry name" value="SAND-like_dom_sf"/>
</dbReference>
<dbReference type="SUPFAM" id="SSF144232">
    <property type="entry name" value="HIT/MYND zinc finger-like"/>
    <property type="match status" value="1"/>
</dbReference>
<evidence type="ECO:0000256" key="4">
    <source>
        <dbReference type="ARBA" id="ARBA00022833"/>
    </source>
</evidence>
<evidence type="ECO:0000256" key="9">
    <source>
        <dbReference type="PROSITE-ProRule" id="PRU00134"/>
    </source>
</evidence>
<evidence type="ECO:0000256" key="5">
    <source>
        <dbReference type="ARBA" id="ARBA00023015"/>
    </source>
</evidence>
<dbReference type="Pfam" id="PF01753">
    <property type="entry name" value="zf-MYND"/>
    <property type="match status" value="1"/>
</dbReference>
<evidence type="ECO:0000256" key="10">
    <source>
        <dbReference type="SAM" id="MobiDB-lite"/>
    </source>
</evidence>
<evidence type="ECO:0000256" key="3">
    <source>
        <dbReference type="ARBA" id="ARBA00022771"/>
    </source>
</evidence>
<gene>
    <name evidence="13" type="ORF">PYX00_001586</name>
</gene>
<feature type="region of interest" description="Disordered" evidence="10">
    <location>
        <begin position="102"/>
        <end position="142"/>
    </location>
</feature>
<dbReference type="GO" id="GO:0003677">
    <property type="term" value="F:DNA binding"/>
    <property type="evidence" value="ECO:0007669"/>
    <property type="project" value="UniProtKB-KW"/>
</dbReference>
<dbReference type="FunFam" id="3.10.390.10:FF:000004">
    <property type="entry name" value="Deformed epidermal autoregulatory factor 1"/>
    <property type="match status" value="1"/>
</dbReference>
<dbReference type="InterPro" id="IPR000770">
    <property type="entry name" value="SAND_dom"/>
</dbReference>
<feature type="region of interest" description="Disordered" evidence="10">
    <location>
        <begin position="254"/>
        <end position="290"/>
    </location>
</feature>
<evidence type="ECO:0000313" key="13">
    <source>
        <dbReference type="EMBL" id="KAL0280224.1"/>
    </source>
</evidence>
<feature type="region of interest" description="Disordered" evidence="10">
    <location>
        <begin position="1"/>
        <end position="21"/>
    </location>
</feature>
<evidence type="ECO:0000256" key="6">
    <source>
        <dbReference type="ARBA" id="ARBA00023125"/>
    </source>
</evidence>
<keyword evidence="5" id="KW-0805">Transcription regulation</keyword>
<dbReference type="Gene3D" id="6.10.140.2220">
    <property type="match status" value="1"/>
</dbReference>
<keyword evidence="4" id="KW-0862">Zinc</keyword>
<reference evidence="13" key="1">
    <citation type="journal article" date="2024" name="Gigascience">
        <title>Chromosome-level genome of the poultry shaft louse Menopon gallinae provides insight into the host-switching and adaptive evolution of parasitic lice.</title>
        <authorList>
            <person name="Xu Y."/>
            <person name="Ma L."/>
            <person name="Liu S."/>
            <person name="Liang Y."/>
            <person name="Liu Q."/>
            <person name="He Z."/>
            <person name="Tian L."/>
            <person name="Duan Y."/>
            <person name="Cai W."/>
            <person name="Li H."/>
            <person name="Song F."/>
        </authorList>
    </citation>
    <scope>NUCLEOTIDE SEQUENCE</scope>
    <source>
        <strain evidence="13">Cailab_2023a</strain>
    </source>
</reference>
<keyword evidence="7" id="KW-0804">Transcription</keyword>
<dbReference type="SUPFAM" id="SSF63763">
    <property type="entry name" value="SAND domain-like"/>
    <property type="match status" value="1"/>
</dbReference>
<dbReference type="InterPro" id="IPR024119">
    <property type="entry name" value="TF_DEAF-1"/>
</dbReference>
<organism evidence="13">
    <name type="scientific">Menopon gallinae</name>
    <name type="common">poultry shaft louse</name>
    <dbReference type="NCBI Taxonomy" id="328185"/>
    <lineage>
        <taxon>Eukaryota</taxon>
        <taxon>Metazoa</taxon>
        <taxon>Ecdysozoa</taxon>
        <taxon>Arthropoda</taxon>
        <taxon>Hexapoda</taxon>
        <taxon>Insecta</taxon>
        <taxon>Pterygota</taxon>
        <taxon>Neoptera</taxon>
        <taxon>Paraneoptera</taxon>
        <taxon>Psocodea</taxon>
        <taxon>Troctomorpha</taxon>
        <taxon>Phthiraptera</taxon>
        <taxon>Amblycera</taxon>
        <taxon>Menoponidae</taxon>
        <taxon>Menopon</taxon>
    </lineage>
</organism>
<dbReference type="Gene3D" id="3.10.390.10">
    <property type="entry name" value="SAND domain-like"/>
    <property type="match status" value="1"/>
</dbReference>
<dbReference type="PROSITE" id="PS50864">
    <property type="entry name" value="SAND"/>
    <property type="match status" value="1"/>
</dbReference>
<dbReference type="InterPro" id="IPR002893">
    <property type="entry name" value="Znf_MYND"/>
</dbReference>
<feature type="domain" description="MYND-type" evidence="12">
    <location>
        <begin position="442"/>
        <end position="478"/>
    </location>
</feature>